<keyword evidence="1" id="KW-0472">Membrane</keyword>
<name>A0A1B1K805_RHOOP</name>
<dbReference type="Pfam" id="PF12697">
    <property type="entry name" value="Abhydrolase_6"/>
    <property type="match status" value="1"/>
</dbReference>
<dbReference type="PATRIC" id="fig|37919.13.peg.4197"/>
<dbReference type="InterPro" id="IPR000073">
    <property type="entry name" value="AB_hydrolase_1"/>
</dbReference>
<dbReference type="Proteomes" id="UP000186108">
    <property type="component" value="Chromosome"/>
</dbReference>
<evidence type="ECO:0000313" key="3">
    <source>
        <dbReference type="EMBL" id="ANS28688.1"/>
    </source>
</evidence>
<proteinExistence type="predicted"/>
<evidence type="ECO:0000259" key="2">
    <source>
        <dbReference type="Pfam" id="PF12697"/>
    </source>
</evidence>
<sequence>MPPLRPRHRTTVADFSDERRRARLRATRTGHQWVRFGRTRRTLVWLAMWILVPALCAGSVYWVHDVLPEQARLATTQPQIHSVYDAQRPSGRGTAVVELVGLGNLDATRTASSLPALSHIGQVWAVRYDNSGIDTKVISNLITTQAREQGVDAVVLSGHSMGGVIALEVADHLYHDTDLTVDAVLLDCTPLDLHAVRARSRDAGENLLRWIGWIPGARESRVLRLLVETAARQDRFVDHSTWYPRIDPAELREVLREVLRDKILSRRAASNGLIESQFTVIVASGAIDNLNALAHPHEGKPRPAIVFLRPRVAAADRVVDVDYSQRILIDHSGGPDGTLLVVKLDGTGHANPNQHPGTYNDAIANRILPFLRSTLDTPIPPPTAVGEP</sequence>
<dbReference type="GO" id="GO:0003824">
    <property type="term" value="F:catalytic activity"/>
    <property type="evidence" value="ECO:0007669"/>
    <property type="project" value="UniProtKB-ARBA"/>
</dbReference>
<feature type="domain" description="AB hydrolase-1" evidence="2">
    <location>
        <begin position="131"/>
        <end position="361"/>
    </location>
</feature>
<dbReference type="RefSeq" id="WP_065491369.1">
    <property type="nucleotide sequence ID" value="NZ_CP009111.1"/>
</dbReference>
<organism evidence="3 4">
    <name type="scientific">Rhodococcus opacus</name>
    <name type="common">Nocardia opaca</name>
    <dbReference type="NCBI Taxonomy" id="37919"/>
    <lineage>
        <taxon>Bacteria</taxon>
        <taxon>Bacillati</taxon>
        <taxon>Actinomycetota</taxon>
        <taxon>Actinomycetes</taxon>
        <taxon>Mycobacteriales</taxon>
        <taxon>Nocardiaceae</taxon>
        <taxon>Rhodococcus</taxon>
    </lineage>
</organism>
<dbReference type="AlphaFoldDB" id="A0A1B1K805"/>
<keyword evidence="1" id="KW-1133">Transmembrane helix</keyword>
<dbReference type="Gene3D" id="3.40.50.1820">
    <property type="entry name" value="alpha/beta hydrolase"/>
    <property type="match status" value="1"/>
</dbReference>
<dbReference type="EMBL" id="CP009111">
    <property type="protein sequence ID" value="ANS28688.1"/>
    <property type="molecule type" value="Genomic_DNA"/>
</dbReference>
<feature type="transmembrane region" description="Helical" evidence="1">
    <location>
        <begin position="43"/>
        <end position="63"/>
    </location>
</feature>
<reference evidence="3 4" key="1">
    <citation type="submission" date="2014-07" db="EMBL/GenBank/DDBJ databases">
        <authorList>
            <person name="Zhang J.E."/>
            <person name="Yang H."/>
            <person name="Guo J."/>
            <person name="Deng Z."/>
            <person name="Luo H."/>
            <person name="Luo M."/>
            <person name="Zhao B."/>
        </authorList>
    </citation>
    <scope>NUCLEOTIDE SEQUENCE [LARGE SCALE GENOMIC DNA]</scope>
    <source>
        <strain evidence="3 4">1CP</strain>
    </source>
</reference>
<evidence type="ECO:0000313" key="4">
    <source>
        <dbReference type="Proteomes" id="UP000186108"/>
    </source>
</evidence>
<evidence type="ECO:0000256" key="1">
    <source>
        <dbReference type="SAM" id="Phobius"/>
    </source>
</evidence>
<accession>A0A1B1K805</accession>
<dbReference type="SUPFAM" id="SSF53474">
    <property type="entry name" value="alpha/beta-Hydrolases"/>
    <property type="match status" value="1"/>
</dbReference>
<gene>
    <name evidence="3" type="ORF">R1CP_20030</name>
</gene>
<dbReference type="InterPro" id="IPR029058">
    <property type="entry name" value="AB_hydrolase_fold"/>
</dbReference>
<protein>
    <recommendedName>
        <fullName evidence="2">AB hydrolase-1 domain-containing protein</fullName>
    </recommendedName>
</protein>
<keyword evidence="1" id="KW-0812">Transmembrane</keyword>